<evidence type="ECO:0000259" key="4">
    <source>
        <dbReference type="PROSITE" id="PS51048"/>
    </source>
</evidence>
<organism evidence="6 7">
    <name type="scientific">Prototheca wickerhamii</name>
    <dbReference type="NCBI Taxonomy" id="3111"/>
    <lineage>
        <taxon>Eukaryota</taxon>
        <taxon>Viridiplantae</taxon>
        <taxon>Chlorophyta</taxon>
        <taxon>core chlorophytes</taxon>
        <taxon>Trebouxiophyceae</taxon>
        <taxon>Chlorellales</taxon>
        <taxon>Chlorellaceae</taxon>
        <taxon>Prototheca</taxon>
    </lineage>
</organism>
<dbReference type="Pfam" id="PF04969">
    <property type="entry name" value="CS"/>
    <property type="match status" value="1"/>
</dbReference>
<feature type="repeat" description="TPR" evidence="2">
    <location>
        <begin position="35"/>
        <end position="68"/>
    </location>
</feature>
<dbReference type="InterPro" id="IPR007052">
    <property type="entry name" value="CS_dom"/>
</dbReference>
<accession>A0AAD9IE67</accession>
<sequence>MGDTTAQASQALAAKDWESAASLFSKAVEEDAPRAEALKGRATAYQKLGRHQEALEDALAALNLDKSDVAALGLAACVALRGCLGRARFALGDFGAAREAYERLSELEPGKRVHRQWVDMCRVRSGEELPLAEPQAAAAPPRAAPAESPPERSARPAAARIDDADAAAPAAAPALRHQWFQTDAKVEVAVLVKGLRAEQAAVQIQREALSIEVADRGYRLALELGGPVDPERSRWAVTGTKVEVVLHKAAPGVSWKDLERRRSDDDVEETVATAAPAAPAPGVPSTLYPYAGKKVDWDALDREAAQQDAEDGPAEGDEGVMKFFKELYANGDEDFRRAMVKSYVNSGGTELSTNWDEVSTKDYVPPSS</sequence>
<protein>
    <submittedName>
        <fullName evidence="6">Uncharacterized protein</fullName>
    </submittedName>
</protein>
<feature type="domain" description="CS" evidence="5">
    <location>
        <begin position="172"/>
        <end position="259"/>
    </location>
</feature>
<dbReference type="GO" id="GO:0051087">
    <property type="term" value="F:protein-folding chaperone binding"/>
    <property type="evidence" value="ECO:0007669"/>
    <property type="project" value="InterPro"/>
</dbReference>
<gene>
    <name evidence="6" type="ORF">QBZ16_005371</name>
</gene>
<keyword evidence="7" id="KW-1185">Reference proteome</keyword>
<feature type="region of interest" description="Disordered" evidence="3">
    <location>
        <begin position="131"/>
        <end position="158"/>
    </location>
</feature>
<dbReference type="Pfam" id="PF05002">
    <property type="entry name" value="SGS"/>
    <property type="match status" value="1"/>
</dbReference>
<dbReference type="InterPro" id="IPR007699">
    <property type="entry name" value="SGS_dom"/>
</dbReference>
<dbReference type="Gene3D" id="1.25.40.10">
    <property type="entry name" value="Tetratricopeptide repeat domain"/>
    <property type="match status" value="1"/>
</dbReference>
<evidence type="ECO:0000259" key="5">
    <source>
        <dbReference type="PROSITE" id="PS51203"/>
    </source>
</evidence>
<dbReference type="PROSITE" id="PS51048">
    <property type="entry name" value="SGS"/>
    <property type="match status" value="1"/>
</dbReference>
<dbReference type="PROSITE" id="PS51203">
    <property type="entry name" value="CS"/>
    <property type="match status" value="1"/>
</dbReference>
<dbReference type="Gene3D" id="2.60.40.790">
    <property type="match status" value="1"/>
</dbReference>
<reference evidence="6" key="1">
    <citation type="submission" date="2021-01" db="EMBL/GenBank/DDBJ databases">
        <authorList>
            <person name="Eckstrom K.M.E."/>
        </authorList>
    </citation>
    <scope>NUCLEOTIDE SEQUENCE</scope>
    <source>
        <strain evidence="6">UVCC 0001</strain>
    </source>
</reference>
<dbReference type="SUPFAM" id="SSF49764">
    <property type="entry name" value="HSP20-like chaperones"/>
    <property type="match status" value="1"/>
</dbReference>
<dbReference type="InterPro" id="IPR044563">
    <property type="entry name" value="Sgt1-like"/>
</dbReference>
<evidence type="ECO:0000256" key="3">
    <source>
        <dbReference type="SAM" id="MobiDB-lite"/>
    </source>
</evidence>
<name>A0AAD9IE67_PROWI</name>
<evidence type="ECO:0000313" key="7">
    <source>
        <dbReference type="Proteomes" id="UP001255856"/>
    </source>
</evidence>
<evidence type="ECO:0000256" key="2">
    <source>
        <dbReference type="PROSITE-ProRule" id="PRU00339"/>
    </source>
</evidence>
<dbReference type="SUPFAM" id="SSF48452">
    <property type="entry name" value="TPR-like"/>
    <property type="match status" value="1"/>
</dbReference>
<feature type="compositionally biased region" description="Low complexity" evidence="3">
    <location>
        <begin position="131"/>
        <end position="146"/>
    </location>
</feature>
<evidence type="ECO:0000313" key="6">
    <source>
        <dbReference type="EMBL" id="KAK2076611.1"/>
    </source>
</evidence>
<dbReference type="InterPro" id="IPR019734">
    <property type="entry name" value="TPR_rpt"/>
</dbReference>
<dbReference type="PANTHER" id="PTHR45862">
    <property type="entry name" value="PROTEIN SGT1 HOMOLOG"/>
    <property type="match status" value="1"/>
</dbReference>
<dbReference type="InterPro" id="IPR011990">
    <property type="entry name" value="TPR-like_helical_dom_sf"/>
</dbReference>
<dbReference type="CDD" id="cd06466">
    <property type="entry name" value="p23_CS_SGT1_like"/>
    <property type="match status" value="1"/>
</dbReference>
<proteinExistence type="inferred from homology"/>
<dbReference type="AlphaFoldDB" id="A0AAD9IE67"/>
<dbReference type="SMART" id="SM00028">
    <property type="entry name" value="TPR"/>
    <property type="match status" value="2"/>
</dbReference>
<comment type="caution">
    <text evidence="6">The sequence shown here is derived from an EMBL/GenBank/DDBJ whole genome shotgun (WGS) entry which is preliminary data.</text>
</comment>
<evidence type="ECO:0000256" key="1">
    <source>
        <dbReference type="ARBA" id="ARBA00008509"/>
    </source>
</evidence>
<keyword evidence="2" id="KW-0802">TPR repeat</keyword>
<dbReference type="PROSITE" id="PS50005">
    <property type="entry name" value="TPR"/>
    <property type="match status" value="1"/>
</dbReference>
<comment type="similarity">
    <text evidence="1">Belongs to the SGT1 family.</text>
</comment>
<dbReference type="EMBL" id="JASFZW010000009">
    <property type="protein sequence ID" value="KAK2076611.1"/>
    <property type="molecule type" value="Genomic_DNA"/>
</dbReference>
<feature type="domain" description="SGS" evidence="4">
    <location>
        <begin position="287"/>
        <end position="368"/>
    </location>
</feature>
<dbReference type="Proteomes" id="UP001255856">
    <property type="component" value="Unassembled WGS sequence"/>
</dbReference>
<dbReference type="InterPro" id="IPR008978">
    <property type="entry name" value="HSP20-like_chaperone"/>
</dbReference>